<gene>
    <name evidence="2" type="ORF">R3L15_03810</name>
    <name evidence="1" type="ORF">R3L16_03585</name>
</gene>
<dbReference type="KEGG" id="mcaa:R3L15_03810"/>
<dbReference type="Proteomes" id="UP001368318">
    <property type="component" value="Chromosome"/>
</dbReference>
<proteinExistence type="predicted"/>
<reference evidence="2 3" key="1">
    <citation type="submission" date="2023-10" db="EMBL/GenBank/DDBJ databases">
        <title>Culture-based analysis of two novel bacteria associated with mangrove crab gills.</title>
        <authorList>
            <person name="Yang X."/>
            <person name="Garuglieri E."/>
            <person name="Van Goethem M.W."/>
            <person name="Fusi M."/>
            <person name="Marasco R."/>
            <person name="Daffonchio D.G."/>
        </authorList>
    </citation>
    <scope>NUCLEOTIDE SEQUENCE</scope>
    <source>
        <strain evidence="2">UG2-1</strain>
        <strain evidence="1">UG2-2</strain>
        <strain evidence="3">UG2_2</strain>
    </source>
</reference>
<dbReference type="EMBL" id="CP136924">
    <property type="protein sequence ID" value="WXA03575.1"/>
    <property type="molecule type" value="Genomic_DNA"/>
</dbReference>
<dbReference type="AlphaFoldDB" id="A0AAU6P8Q5"/>
<dbReference type="Pfam" id="PF20330">
    <property type="entry name" value="DUF6625"/>
    <property type="match status" value="1"/>
</dbReference>
<keyword evidence="3" id="KW-1185">Reference proteome</keyword>
<dbReference type="EMBL" id="CP136925">
    <property type="protein sequence ID" value="WXA14002.1"/>
    <property type="molecule type" value="Genomic_DNA"/>
</dbReference>
<dbReference type="InterPro" id="IPR046733">
    <property type="entry name" value="DUF6625"/>
</dbReference>
<name>A0AAU6P8Q5_9FLAO</name>
<sequence length="308" mass="37028">MKDIILIIPYFGQWPVWFDAFLSSVVKNPTIHWLCPTNCPIPKTHPENITFLPTTLSTLNTKVNTIVSANVPLTPRKFCDLKPAYGDIFYDEIRDYDYWGFCDLDIVWGDIRQFITPRVLDEYDIISSRKEAISGHFTLFRNTNYIQELYKKLPNYKTLFEHPKFQWTDEVALTNYLKNNQELKVYWPKILCNQERGRDSHQDYYLDRWQWQDGKMINTKTNKEVMYLHFINWKRTMRYCEVDYSNLPSHFFISYNGIHVKRHSSGHHVLNNIKNVFNGYWVKEKRRIRKLKLKSLIKRGKNKLRKVL</sequence>
<evidence type="ECO:0000313" key="2">
    <source>
        <dbReference type="EMBL" id="WXA14002.1"/>
    </source>
</evidence>
<evidence type="ECO:0000313" key="1">
    <source>
        <dbReference type="EMBL" id="WXA03575.1"/>
    </source>
</evidence>
<evidence type="ECO:0000313" key="3">
    <source>
        <dbReference type="Proteomes" id="UP001368318"/>
    </source>
</evidence>
<protein>
    <submittedName>
        <fullName evidence="2">DUF6625 family protein</fullName>
    </submittedName>
</protein>
<organism evidence="2">
    <name type="scientific">Mangrovimonas cancribranchiae</name>
    <dbReference type="NCBI Taxonomy" id="3080055"/>
    <lineage>
        <taxon>Bacteria</taxon>
        <taxon>Pseudomonadati</taxon>
        <taxon>Bacteroidota</taxon>
        <taxon>Flavobacteriia</taxon>
        <taxon>Flavobacteriales</taxon>
        <taxon>Flavobacteriaceae</taxon>
        <taxon>Mangrovimonas</taxon>
    </lineage>
</organism>
<accession>A0AAU6P8Q5</accession>
<dbReference type="RefSeq" id="WP_338733330.1">
    <property type="nucleotide sequence ID" value="NZ_CP136924.1"/>
</dbReference>